<comment type="caution">
    <text evidence="9">The sequence shown here is derived from an EMBL/GenBank/DDBJ whole genome shotgun (WGS) entry which is preliminary data.</text>
</comment>
<feature type="active site" description="Nucleophile" evidence="7">
    <location>
        <position position="406"/>
    </location>
</feature>
<evidence type="ECO:0000256" key="6">
    <source>
        <dbReference type="ARBA" id="ARBA00023316"/>
    </source>
</evidence>
<evidence type="ECO:0000256" key="5">
    <source>
        <dbReference type="ARBA" id="ARBA00022984"/>
    </source>
</evidence>
<evidence type="ECO:0000256" key="3">
    <source>
        <dbReference type="ARBA" id="ARBA00022679"/>
    </source>
</evidence>
<feature type="active site" description="Proton donor/acceptor" evidence="7">
    <location>
        <position position="387"/>
    </location>
</feature>
<dbReference type="PROSITE" id="PS51257">
    <property type="entry name" value="PROKAR_LIPOPROTEIN"/>
    <property type="match status" value="1"/>
</dbReference>
<dbReference type="EMBL" id="JBHUDG010000015">
    <property type="protein sequence ID" value="MFD1630176.1"/>
    <property type="molecule type" value="Genomic_DNA"/>
</dbReference>
<feature type="domain" description="L,D-TPase catalytic" evidence="8">
    <location>
        <begin position="245"/>
        <end position="434"/>
    </location>
</feature>
<dbReference type="InterPro" id="IPR045380">
    <property type="entry name" value="LD_TPept_scaffold_dom"/>
</dbReference>
<comment type="similarity">
    <text evidence="2">Belongs to the YkuD family.</text>
</comment>
<dbReference type="Gene3D" id="2.40.440.10">
    <property type="entry name" value="L,D-transpeptidase catalytic domain-like"/>
    <property type="match status" value="1"/>
</dbReference>
<dbReference type="InterPro" id="IPR052905">
    <property type="entry name" value="LD-transpeptidase_YkuD-like"/>
</dbReference>
<dbReference type="PANTHER" id="PTHR41533:SF2">
    <property type="entry name" value="BLR7131 PROTEIN"/>
    <property type="match status" value="1"/>
</dbReference>
<dbReference type="CDD" id="cd16913">
    <property type="entry name" value="YkuD_like"/>
    <property type="match status" value="1"/>
</dbReference>
<evidence type="ECO:0000259" key="8">
    <source>
        <dbReference type="PROSITE" id="PS52029"/>
    </source>
</evidence>
<dbReference type="InterPro" id="IPR005490">
    <property type="entry name" value="LD_TPept_cat_dom"/>
</dbReference>
<name>A0ABW4IBS6_9SPHI</name>
<dbReference type="PANTHER" id="PTHR41533">
    <property type="entry name" value="L,D-TRANSPEPTIDASE HI_1667-RELATED"/>
    <property type="match status" value="1"/>
</dbReference>
<comment type="pathway">
    <text evidence="1 7">Cell wall biogenesis; peptidoglycan biosynthesis.</text>
</comment>
<dbReference type="Proteomes" id="UP001597118">
    <property type="component" value="Unassembled WGS sequence"/>
</dbReference>
<dbReference type="RefSeq" id="WP_379662553.1">
    <property type="nucleotide sequence ID" value="NZ_JBHUDG010000015.1"/>
</dbReference>
<keyword evidence="5 7" id="KW-0573">Peptidoglycan synthesis</keyword>
<evidence type="ECO:0000256" key="7">
    <source>
        <dbReference type="PROSITE-ProRule" id="PRU01373"/>
    </source>
</evidence>
<keyword evidence="6 7" id="KW-0961">Cell wall biogenesis/degradation</keyword>
<protein>
    <submittedName>
        <fullName evidence="9">L,D-transpeptidase family protein</fullName>
    </submittedName>
</protein>
<evidence type="ECO:0000313" key="10">
    <source>
        <dbReference type="Proteomes" id="UP001597118"/>
    </source>
</evidence>
<evidence type="ECO:0000256" key="4">
    <source>
        <dbReference type="ARBA" id="ARBA00022960"/>
    </source>
</evidence>
<accession>A0ABW4IBS6</accession>
<keyword evidence="10" id="KW-1185">Reference proteome</keyword>
<evidence type="ECO:0000256" key="2">
    <source>
        <dbReference type="ARBA" id="ARBA00005992"/>
    </source>
</evidence>
<proteinExistence type="inferred from homology"/>
<keyword evidence="4 7" id="KW-0133">Cell shape</keyword>
<dbReference type="Pfam" id="PF03734">
    <property type="entry name" value="YkuD"/>
    <property type="match status" value="1"/>
</dbReference>
<gene>
    <name evidence="9" type="ORF">ACFSAH_09820</name>
</gene>
<evidence type="ECO:0000313" key="9">
    <source>
        <dbReference type="EMBL" id="MFD1630176.1"/>
    </source>
</evidence>
<organism evidence="9 10">
    <name type="scientific">Pseudopedobacter beijingensis</name>
    <dbReference type="NCBI Taxonomy" id="1207056"/>
    <lineage>
        <taxon>Bacteria</taxon>
        <taxon>Pseudomonadati</taxon>
        <taxon>Bacteroidota</taxon>
        <taxon>Sphingobacteriia</taxon>
        <taxon>Sphingobacteriales</taxon>
        <taxon>Sphingobacteriaceae</taxon>
        <taxon>Pseudopedobacter</taxon>
    </lineage>
</organism>
<dbReference type="PROSITE" id="PS52029">
    <property type="entry name" value="LD_TPASE"/>
    <property type="match status" value="1"/>
</dbReference>
<dbReference type="SUPFAM" id="SSF141523">
    <property type="entry name" value="L,D-transpeptidase catalytic domain-like"/>
    <property type="match status" value="1"/>
</dbReference>
<evidence type="ECO:0000256" key="1">
    <source>
        <dbReference type="ARBA" id="ARBA00004752"/>
    </source>
</evidence>
<keyword evidence="3" id="KW-0808">Transferase</keyword>
<dbReference type="Pfam" id="PF20142">
    <property type="entry name" value="Scaffold"/>
    <property type="match status" value="1"/>
</dbReference>
<dbReference type="InterPro" id="IPR038063">
    <property type="entry name" value="Transpep_catalytic_dom"/>
</dbReference>
<reference evidence="10" key="1">
    <citation type="journal article" date="2019" name="Int. J. Syst. Evol. Microbiol.">
        <title>The Global Catalogue of Microorganisms (GCM) 10K type strain sequencing project: providing services to taxonomists for standard genome sequencing and annotation.</title>
        <authorList>
            <consortium name="The Broad Institute Genomics Platform"/>
            <consortium name="The Broad Institute Genome Sequencing Center for Infectious Disease"/>
            <person name="Wu L."/>
            <person name="Ma J."/>
        </authorList>
    </citation>
    <scope>NUCLEOTIDE SEQUENCE [LARGE SCALE GENOMIC DNA]</scope>
    <source>
        <strain evidence="10">CCUG 53762</strain>
    </source>
</reference>
<sequence length="488" mass="56309">MSILRTLLFAIFSMLFVLMSCKRYKHEEFGNDLAQEYKNKRYKNFDTTAYFEIFKVELKQQEQKIHHPKWLQEIYSSPDKGLTVLGTHLLNGGVDSLQKYLSQSVMHGFDPEYFHSSEIKTLLQTVKEAKFKDINEMYPVLSRLEILSADGLINYANFLRYGAVNAKSLYGRYFDKIDRPDLIRSQQALDQLDLIAFLEEIQPKSEDYLNFQKLLSHSELTAAQREKVYINMERLRWLTAAYPDKYVMVNIPEFKLKMVDEGRVTGEMKVCVGETENEGFARSGNNHETPILSGKIDRMQVNPVWNIPKSIAAKEILNKLKENPAYLEEHNMVAYNKAKQLVDAKTIDWDSDSISVNDFAFKQNPGLDNSLGRIKFIFDNPYAIYLHDTPAKGAFGQRNRAVSHGCVRVADPAGLVTFLVNDVKQTEKIKEEISGQDTNSRWVSLKQPIKVFLAYYTAKVEDGKLKEIQDVYGYDMRLLEKFSRVMAK</sequence>